<dbReference type="RefSeq" id="WP_003457918.1">
    <property type="nucleotide sequence ID" value="NC_008261.1"/>
</dbReference>
<proteinExistence type="predicted"/>
<dbReference type="EMBL" id="CP000246">
    <property type="protein sequence ID" value="ABG84956.1"/>
    <property type="molecule type" value="Genomic_DNA"/>
</dbReference>
<evidence type="ECO:0000313" key="2">
    <source>
        <dbReference type="EMBL" id="ABG84956.1"/>
    </source>
</evidence>
<dbReference type="PaxDb" id="195103-CPF_2661"/>
<name>A0A0H2YUZ0_CLOP1</name>
<dbReference type="KEGG" id="cpf:CPF_2661"/>
<keyword evidence="1" id="KW-1133">Transmembrane helix</keyword>
<sequence length="320" mass="37303">MDFKYKKYIDNSLIYIIFAVLILIFIIGFLFFRSHNEKSKLEDLGRTISEINLTYDFSEDSITSEDYVSSIENKLEKLQETNSALKSLKVSQKHQNLSSPLKDGLDKNIELFNKLLSILKTPDALNISDEYAIASKLKKECENYYSICRSNLIPVYLYKEGNNYLQDIFYYINELIKTNRDKGFVQSQKNDFVVSMKSLLLKLSSMDEKLFETANLIKESNRDLKVLVTDIENKLSSIQELKNNLYSLPIPEQANDSFLALENALKSYDKYINYFYKGLLDEIENKKTPEDYYDKSSTLFDEFIYSLEAAEKSLDNYNKN</sequence>
<dbReference type="Proteomes" id="UP000001823">
    <property type="component" value="Chromosome"/>
</dbReference>
<keyword evidence="3" id="KW-1185">Reference proteome</keyword>
<gene>
    <name evidence="2" type="ordered locus">CPF_2661</name>
</gene>
<keyword evidence="1" id="KW-0472">Membrane</keyword>
<dbReference type="HOGENOM" id="CLU_072518_0_0_9"/>
<feature type="transmembrane region" description="Helical" evidence="1">
    <location>
        <begin position="12"/>
        <end position="32"/>
    </location>
</feature>
<protein>
    <submittedName>
        <fullName evidence="2">Uncharacterized protein</fullName>
    </submittedName>
</protein>
<organism evidence="2 3">
    <name type="scientific">Clostridium perfringens (strain ATCC 13124 / DSM 756 / JCM 1290 / NCIMB 6125 / NCTC 8237 / Type A)</name>
    <dbReference type="NCBI Taxonomy" id="195103"/>
    <lineage>
        <taxon>Bacteria</taxon>
        <taxon>Bacillati</taxon>
        <taxon>Bacillota</taxon>
        <taxon>Clostridia</taxon>
        <taxon>Eubacteriales</taxon>
        <taxon>Clostridiaceae</taxon>
        <taxon>Clostridium</taxon>
    </lineage>
</organism>
<keyword evidence="1" id="KW-0812">Transmembrane</keyword>
<evidence type="ECO:0000313" key="3">
    <source>
        <dbReference type="Proteomes" id="UP000001823"/>
    </source>
</evidence>
<dbReference type="STRING" id="195103.CPF_2661"/>
<dbReference type="AlphaFoldDB" id="A0A0H2YUZ0"/>
<evidence type="ECO:0000256" key="1">
    <source>
        <dbReference type="SAM" id="Phobius"/>
    </source>
</evidence>
<accession>A0A0H2YUZ0</accession>
<reference evidence="2 3" key="1">
    <citation type="journal article" date="2006" name="Genome Res.">
        <title>Skewed genomic variability in strains of the toxigenic bacterial pathogen, Clostridium perfringens.</title>
        <authorList>
            <person name="Myers G.S."/>
            <person name="Rasko D.A."/>
            <person name="Cheung J.K."/>
            <person name="Ravel J."/>
            <person name="Seshadri R."/>
            <person name="Deboy R.T."/>
            <person name="Ren Q."/>
            <person name="Varga J."/>
            <person name="Awad M.M."/>
            <person name="Brinkac L.M."/>
            <person name="Daugherty S.C."/>
            <person name="Haft D.H."/>
            <person name="Dodson R.J."/>
            <person name="Madupu R."/>
            <person name="Nelson W.C."/>
            <person name="Rosovitz M.J."/>
            <person name="Sullivan S.A."/>
            <person name="Khouri H."/>
            <person name="Dimitrov G.I."/>
            <person name="Watkins K.L."/>
            <person name="Mulligan S."/>
            <person name="Benton J."/>
            <person name="Radune D."/>
            <person name="Fisher D.J."/>
            <person name="Atkins H.S."/>
            <person name="Hiscox T."/>
            <person name="Jost B.H."/>
            <person name="Billington S.J."/>
            <person name="Songer J.G."/>
            <person name="McClane B.A."/>
            <person name="Titball R.W."/>
            <person name="Rood J.I."/>
            <person name="Melville S.B."/>
            <person name="Paulsen I.T."/>
        </authorList>
    </citation>
    <scope>NUCLEOTIDE SEQUENCE [LARGE SCALE GENOMIC DNA]</scope>
    <source>
        <strain evidence="3">ATCC 13124 / DSM 756 / JCM 1290 / NCIMB 6125 / NCTC 8237 / S 107 / Type A</strain>
    </source>
</reference>